<dbReference type="KEGG" id="eus:EUTSA_v10012230mg"/>
<gene>
    <name evidence="5" type="ORF">EUTSA_v10012230mg</name>
</gene>
<dbReference type="InterPro" id="IPR032675">
    <property type="entry name" value="LRR_dom_sf"/>
</dbReference>
<keyword evidence="1" id="KW-0677">Repeat</keyword>
<organism evidence="5 6">
    <name type="scientific">Eutrema salsugineum</name>
    <name type="common">Saltwater cress</name>
    <name type="synonym">Sisymbrium salsugineum</name>
    <dbReference type="NCBI Taxonomy" id="72664"/>
    <lineage>
        <taxon>Eukaryota</taxon>
        <taxon>Viridiplantae</taxon>
        <taxon>Streptophyta</taxon>
        <taxon>Embryophyta</taxon>
        <taxon>Tracheophyta</taxon>
        <taxon>Spermatophyta</taxon>
        <taxon>Magnoliopsida</taxon>
        <taxon>eudicotyledons</taxon>
        <taxon>Gunneridae</taxon>
        <taxon>Pentapetalae</taxon>
        <taxon>rosids</taxon>
        <taxon>malvids</taxon>
        <taxon>Brassicales</taxon>
        <taxon>Brassicaceae</taxon>
        <taxon>Eutremeae</taxon>
        <taxon>Eutrema</taxon>
    </lineage>
</organism>
<evidence type="ECO:0000256" key="2">
    <source>
        <dbReference type="ARBA" id="ARBA00022821"/>
    </source>
</evidence>
<dbReference type="Gramene" id="ESQ30697">
    <property type="protein sequence ID" value="ESQ30697"/>
    <property type="gene ID" value="EUTSA_v10012230mg"/>
</dbReference>
<dbReference type="eggNOG" id="KOG4658">
    <property type="taxonomic scope" value="Eukaryota"/>
</dbReference>
<evidence type="ECO:0000259" key="3">
    <source>
        <dbReference type="Pfam" id="PF23559"/>
    </source>
</evidence>
<dbReference type="InterPro" id="IPR058922">
    <property type="entry name" value="WHD_DRP"/>
</dbReference>
<sequence length="468" mass="54289">KKYTVPELKRVYDNIKIKIVGKPGVNGGNINSVVYQVLSLSYEDLPMELKHCFLYLAHFPEDYKIYLETLFPYWASEGIITSFCNGATIQESGEDFLDELVRRNLVFVERLSKYFQMHDIMRESDLFCVFGAKGYVWKQSAQCFRSSPLLRVLDLDYVEFEGGKFLSLQGAFVSHLPSSLRNLKLLLYLNLSLRDVPVHGPVHVPNILKEMLELRFLCLPLVMDHKTKLELDDLVNLEKLGCFSTKHSKVTDLLRMTRLRELHVNFTGETAYETLSSSLRELKNLQRFAIVNTEEPHHKGDFALDFIHLTDLSLSIHMARFPDQYQFPPNLARICLQFCRMEEDPMPILEKLLHLKSIELTDRGFIGKRMVCSKGGFSQLYDLRISELEELEEWIVAEGSMPCLRTLTIGRCEKLKEIPEGLKYITFQKELVIEKLKREWTKKLVPGGEDYYKVQHIPNVQFINCDGE</sequence>
<dbReference type="STRING" id="72664.V4KL83"/>
<name>V4KL83_EUTSA</name>
<dbReference type="OMA" id="HIEGWIN"/>
<dbReference type="Gene3D" id="1.10.10.10">
    <property type="entry name" value="Winged helix-like DNA-binding domain superfamily/Winged helix DNA-binding domain"/>
    <property type="match status" value="1"/>
</dbReference>
<evidence type="ECO:0008006" key="7">
    <source>
        <dbReference type="Google" id="ProtNLM"/>
    </source>
</evidence>
<evidence type="ECO:0000259" key="4">
    <source>
        <dbReference type="Pfam" id="PF23598"/>
    </source>
</evidence>
<dbReference type="EMBL" id="KI517809">
    <property type="protein sequence ID" value="ESQ30697.1"/>
    <property type="molecule type" value="Genomic_DNA"/>
</dbReference>
<evidence type="ECO:0000313" key="6">
    <source>
        <dbReference type="Proteomes" id="UP000030689"/>
    </source>
</evidence>
<dbReference type="InterPro" id="IPR036388">
    <property type="entry name" value="WH-like_DNA-bd_sf"/>
</dbReference>
<proteinExistence type="predicted"/>
<feature type="domain" description="Disease resistance protein winged helix" evidence="3">
    <location>
        <begin position="59"/>
        <end position="123"/>
    </location>
</feature>
<evidence type="ECO:0000313" key="5">
    <source>
        <dbReference type="EMBL" id="ESQ30697.1"/>
    </source>
</evidence>
<evidence type="ECO:0000256" key="1">
    <source>
        <dbReference type="ARBA" id="ARBA00022737"/>
    </source>
</evidence>
<dbReference type="Gene3D" id="3.80.10.10">
    <property type="entry name" value="Ribonuclease Inhibitor"/>
    <property type="match status" value="2"/>
</dbReference>
<dbReference type="PANTHER" id="PTHR15140:SF37">
    <property type="entry name" value="UBIQUITIN-LIKE DOMAIN-CONTAINING PROTEIN"/>
    <property type="match status" value="1"/>
</dbReference>
<feature type="non-terminal residue" evidence="5">
    <location>
        <position position="1"/>
    </location>
</feature>
<dbReference type="AlphaFoldDB" id="V4KL83"/>
<dbReference type="Pfam" id="PF23598">
    <property type="entry name" value="LRR_14"/>
    <property type="match status" value="1"/>
</dbReference>
<keyword evidence="6" id="KW-1185">Reference proteome</keyword>
<dbReference type="FunFam" id="1.10.10.10:FF:000322">
    <property type="entry name" value="Probable disease resistance protein At1g63360"/>
    <property type="match status" value="1"/>
</dbReference>
<dbReference type="PANTHER" id="PTHR15140">
    <property type="entry name" value="TUBULIN-SPECIFIC CHAPERONE E"/>
    <property type="match status" value="1"/>
</dbReference>
<dbReference type="SUPFAM" id="SSF52058">
    <property type="entry name" value="L domain-like"/>
    <property type="match status" value="1"/>
</dbReference>
<keyword evidence="2" id="KW-0611">Plant defense</keyword>
<dbReference type="InterPro" id="IPR055414">
    <property type="entry name" value="LRR_R13L4/SHOC2-like"/>
</dbReference>
<feature type="domain" description="Disease resistance R13L4/SHOC-2-like LRR" evidence="4">
    <location>
        <begin position="164"/>
        <end position="410"/>
    </location>
</feature>
<reference evidence="5 6" key="1">
    <citation type="journal article" date="2013" name="Front. Plant Sci.">
        <title>The Reference Genome of the Halophytic Plant Eutrema salsugineum.</title>
        <authorList>
            <person name="Yang R."/>
            <person name="Jarvis D.E."/>
            <person name="Chen H."/>
            <person name="Beilstein M.A."/>
            <person name="Grimwood J."/>
            <person name="Jenkins J."/>
            <person name="Shu S."/>
            <person name="Prochnik S."/>
            <person name="Xin M."/>
            <person name="Ma C."/>
            <person name="Schmutz J."/>
            <person name="Wing R.A."/>
            <person name="Mitchell-Olds T."/>
            <person name="Schumaker K.S."/>
            <person name="Wang X."/>
        </authorList>
    </citation>
    <scope>NUCLEOTIDE SEQUENCE [LARGE SCALE GENOMIC DNA]</scope>
</reference>
<accession>V4KL83</accession>
<dbReference type="GO" id="GO:0006952">
    <property type="term" value="P:defense response"/>
    <property type="evidence" value="ECO:0007669"/>
    <property type="project" value="UniProtKB-KW"/>
</dbReference>
<protein>
    <recommendedName>
        <fullName evidence="7">Resistance protein RPP8-like protein</fullName>
    </recommendedName>
</protein>
<dbReference type="Proteomes" id="UP000030689">
    <property type="component" value="Unassembled WGS sequence"/>
</dbReference>
<dbReference type="Pfam" id="PF23559">
    <property type="entry name" value="WHD_DRP"/>
    <property type="match status" value="1"/>
</dbReference>